<dbReference type="Gene3D" id="3.30.420.10">
    <property type="entry name" value="Ribonuclease H-like superfamily/Ribonuclease H"/>
    <property type="match status" value="1"/>
</dbReference>
<evidence type="ECO:0000259" key="1">
    <source>
        <dbReference type="Pfam" id="PF13456"/>
    </source>
</evidence>
<dbReference type="EMBL" id="JABFAD010039978">
    <property type="protein sequence ID" value="MBA0817537.1"/>
    <property type="molecule type" value="Genomic_DNA"/>
</dbReference>
<evidence type="ECO:0000313" key="2">
    <source>
        <dbReference type="EMBL" id="MBA0817537.1"/>
    </source>
</evidence>
<dbReference type="GO" id="GO:0004523">
    <property type="term" value="F:RNA-DNA hybrid ribonuclease activity"/>
    <property type="evidence" value="ECO:0007669"/>
    <property type="project" value="InterPro"/>
</dbReference>
<accession>A0A7J9I5Z7</accession>
<gene>
    <name evidence="2" type="ORF">Gohar_021422</name>
</gene>
<dbReference type="PANTHER" id="PTHR47723:SF13">
    <property type="entry name" value="PUTATIVE-RELATED"/>
    <property type="match status" value="1"/>
</dbReference>
<dbReference type="SUPFAM" id="SSF53098">
    <property type="entry name" value="Ribonuclease H-like"/>
    <property type="match status" value="1"/>
</dbReference>
<organism evidence="2 3">
    <name type="scientific">Gossypium harknessii</name>
    <dbReference type="NCBI Taxonomy" id="34285"/>
    <lineage>
        <taxon>Eukaryota</taxon>
        <taxon>Viridiplantae</taxon>
        <taxon>Streptophyta</taxon>
        <taxon>Embryophyta</taxon>
        <taxon>Tracheophyta</taxon>
        <taxon>Spermatophyta</taxon>
        <taxon>Magnoliopsida</taxon>
        <taxon>eudicotyledons</taxon>
        <taxon>Gunneridae</taxon>
        <taxon>Pentapetalae</taxon>
        <taxon>rosids</taxon>
        <taxon>malvids</taxon>
        <taxon>Malvales</taxon>
        <taxon>Malvaceae</taxon>
        <taxon>Malvoideae</taxon>
        <taxon>Gossypium</taxon>
    </lineage>
</organism>
<dbReference type="CDD" id="cd06222">
    <property type="entry name" value="RNase_H_like"/>
    <property type="match status" value="1"/>
</dbReference>
<name>A0A7J9I5Z7_9ROSI</name>
<dbReference type="Pfam" id="PF13456">
    <property type="entry name" value="RVT_3"/>
    <property type="match status" value="1"/>
</dbReference>
<dbReference type="InterPro" id="IPR053151">
    <property type="entry name" value="RNase_H-like"/>
</dbReference>
<comment type="caution">
    <text evidence="2">The sequence shown here is derived from an EMBL/GenBank/DDBJ whole genome shotgun (WGS) entry which is preliminary data.</text>
</comment>
<feature type="non-terminal residue" evidence="2">
    <location>
        <position position="1"/>
    </location>
</feature>
<evidence type="ECO:0000313" key="3">
    <source>
        <dbReference type="Proteomes" id="UP000593560"/>
    </source>
</evidence>
<keyword evidence="3" id="KW-1185">Reference proteome</keyword>
<dbReference type="GO" id="GO:0003676">
    <property type="term" value="F:nucleic acid binding"/>
    <property type="evidence" value="ECO:0007669"/>
    <property type="project" value="InterPro"/>
</dbReference>
<dbReference type="InterPro" id="IPR012337">
    <property type="entry name" value="RNaseH-like_sf"/>
</dbReference>
<dbReference type="InterPro" id="IPR002156">
    <property type="entry name" value="RNaseH_domain"/>
</dbReference>
<proteinExistence type="predicted"/>
<reference evidence="2 3" key="1">
    <citation type="journal article" date="2019" name="Genome Biol. Evol.">
        <title>Insights into the evolution of the New World diploid cottons (Gossypium, subgenus Houzingenia) based on genome sequencing.</title>
        <authorList>
            <person name="Grover C.E."/>
            <person name="Arick M.A. 2nd"/>
            <person name="Thrash A."/>
            <person name="Conover J.L."/>
            <person name="Sanders W.S."/>
            <person name="Peterson D.G."/>
            <person name="Frelichowski J.E."/>
            <person name="Scheffler J.A."/>
            <person name="Scheffler B.E."/>
            <person name="Wendel J.F."/>
        </authorList>
    </citation>
    <scope>NUCLEOTIDE SEQUENCE [LARGE SCALE GENOMIC DNA]</scope>
    <source>
        <strain evidence="2">0</strain>
        <tissue evidence="2">Leaf</tissue>
    </source>
</reference>
<dbReference type="InterPro" id="IPR044730">
    <property type="entry name" value="RNase_H-like_dom_plant"/>
</dbReference>
<dbReference type="AlphaFoldDB" id="A0A7J9I5Z7"/>
<dbReference type="InterPro" id="IPR036397">
    <property type="entry name" value="RNaseH_sf"/>
</dbReference>
<protein>
    <recommendedName>
        <fullName evidence="1">RNase H type-1 domain-containing protein</fullName>
    </recommendedName>
</protein>
<dbReference type="PANTHER" id="PTHR47723">
    <property type="entry name" value="OS05G0353850 PROTEIN"/>
    <property type="match status" value="1"/>
</dbReference>
<dbReference type="Proteomes" id="UP000593560">
    <property type="component" value="Unassembled WGS sequence"/>
</dbReference>
<feature type="domain" description="RNase H type-1" evidence="1">
    <location>
        <begin position="13"/>
        <end position="93"/>
    </location>
</feature>
<dbReference type="OrthoDB" id="1002594at2759"/>
<sequence length="105" mass="11680">FQAPSSWNSLCIDGAVQIASENATTGGVVRNGTGEWIMGYNKNLCKCSIFDVELWGILNCLTLIRYMSYDGVRIQSNSMEVVKAIQDFSPPSSNYALVRLFNTCW</sequence>